<evidence type="ECO:0000259" key="9">
    <source>
        <dbReference type="Pfam" id="PF13515"/>
    </source>
</evidence>
<dbReference type="Proteomes" id="UP001183202">
    <property type="component" value="Unassembled WGS sequence"/>
</dbReference>
<evidence type="ECO:0000256" key="6">
    <source>
        <dbReference type="ARBA" id="ARBA00043993"/>
    </source>
</evidence>
<comment type="similarity">
    <text evidence="6">Belongs to the YccS/YhfK family.</text>
</comment>
<feature type="transmembrane region" description="Helical" evidence="8">
    <location>
        <begin position="149"/>
        <end position="167"/>
    </location>
</feature>
<dbReference type="PANTHER" id="PTHR30509">
    <property type="entry name" value="P-HYDROXYBENZOIC ACID EFFLUX PUMP SUBUNIT-RELATED"/>
    <property type="match status" value="1"/>
</dbReference>
<feature type="transmembrane region" description="Helical" evidence="8">
    <location>
        <begin position="98"/>
        <end position="115"/>
    </location>
</feature>
<reference evidence="11" key="1">
    <citation type="submission" date="2023-07" db="EMBL/GenBank/DDBJ databases">
        <title>30 novel species of actinomycetes from the DSMZ collection.</title>
        <authorList>
            <person name="Nouioui I."/>
        </authorList>
    </citation>
    <scope>NUCLEOTIDE SEQUENCE [LARGE SCALE GENOMIC DNA]</scope>
    <source>
        <strain evidence="11">DSM 45834</strain>
    </source>
</reference>
<evidence type="ECO:0000256" key="8">
    <source>
        <dbReference type="SAM" id="Phobius"/>
    </source>
</evidence>
<keyword evidence="2" id="KW-1003">Cell membrane</keyword>
<keyword evidence="11" id="KW-1185">Reference proteome</keyword>
<accession>A0ABU2N4U1</accession>
<keyword evidence="3 8" id="KW-0812">Transmembrane</keyword>
<feature type="transmembrane region" description="Helical" evidence="8">
    <location>
        <begin position="48"/>
        <end position="66"/>
    </location>
</feature>
<gene>
    <name evidence="10" type="ORF">RM445_05295</name>
</gene>
<feature type="domain" description="Integral membrane bound transporter" evidence="9">
    <location>
        <begin position="380"/>
        <end position="505"/>
    </location>
</feature>
<feature type="transmembrane region" description="Helical" evidence="8">
    <location>
        <begin position="73"/>
        <end position="92"/>
    </location>
</feature>
<feature type="transmembrane region" description="Helical" evidence="8">
    <location>
        <begin position="424"/>
        <end position="457"/>
    </location>
</feature>
<dbReference type="PANTHER" id="PTHR30509:SF9">
    <property type="entry name" value="MULTIDRUG RESISTANCE PROTEIN MDTO"/>
    <property type="match status" value="1"/>
</dbReference>
<evidence type="ECO:0000256" key="3">
    <source>
        <dbReference type="ARBA" id="ARBA00022692"/>
    </source>
</evidence>
<dbReference type="InterPro" id="IPR049453">
    <property type="entry name" value="Memb_transporter_dom"/>
</dbReference>
<feature type="transmembrane region" description="Helical" evidence="8">
    <location>
        <begin position="369"/>
        <end position="386"/>
    </location>
</feature>
<feature type="transmembrane region" description="Helical" evidence="8">
    <location>
        <begin position="21"/>
        <end position="42"/>
    </location>
</feature>
<comment type="subcellular location">
    <subcellularLocation>
        <location evidence="1">Cell membrane</location>
        <topology evidence="1">Multi-pass membrane protein</topology>
    </subcellularLocation>
</comment>
<protein>
    <submittedName>
        <fullName evidence="10">FUSC family protein</fullName>
    </submittedName>
</protein>
<dbReference type="EMBL" id="JAVREJ010000002">
    <property type="protein sequence ID" value="MDT0348937.1"/>
    <property type="molecule type" value="Genomic_DNA"/>
</dbReference>
<organism evidence="10 11">
    <name type="scientific">Pseudonocardia charpentierae</name>
    <dbReference type="NCBI Taxonomy" id="3075545"/>
    <lineage>
        <taxon>Bacteria</taxon>
        <taxon>Bacillati</taxon>
        <taxon>Actinomycetota</taxon>
        <taxon>Actinomycetes</taxon>
        <taxon>Pseudonocardiales</taxon>
        <taxon>Pseudonocardiaceae</taxon>
        <taxon>Pseudonocardia</taxon>
    </lineage>
</organism>
<keyword evidence="4 8" id="KW-1133">Transmembrane helix</keyword>
<feature type="compositionally biased region" description="Acidic residues" evidence="7">
    <location>
        <begin position="336"/>
        <end position="358"/>
    </location>
</feature>
<keyword evidence="5 8" id="KW-0472">Membrane</keyword>
<sequence>MGWWRRFLTRLVAADPGMRRFRAAVQVIVAVVLAIGVTLPVLTALHQPLVAVAPAAVVGMVSMLAVRSGGREGVITTLLLPLAATVSFTLAALVHGSIRIAELVFLVVMFVAVWMRRFGPRWFAAGMAAFIGYFLALFLQASFATLPAMAGAAFVGAGAALLARFVLLPERPEKAWHSGVRALRARVHTLLHAVDALGDEPGSTAKRRRVHDELLRLNATALSLGTTFTALDALPAERADELRRHVLDVELAAGGLVTAVDGLIDEPVDAAVRPAVAQVTAALDRDVAEAVTVSRDVADRLDGAGSPSIGMAVRRLAAAAADLGAATQAMQHDVDIPEEPPSDDDEPEPPADEPEEPEETRRLLPTTRTAVQVVVAGALSIYIGGLVAPGQWFWAVITAFVVFAGANSRGELLVRAWSRTVGTLAGVVAGVVVASVVTGHVAAQGAVVLLCVFLAFYLLPLSYGLMTFFVTTMLGVLYGLLGRFSVAFLEIRLLETAIGAVAGAVAALIVLPTHTRGRIAEQAEAFLTPVAELLRAAADDLRSGADVRPLAAEARDVDTQMHALLLSARPLGSYRFGDARARYERWRLLVSSCATATRGFARVIGPTAVTCDADTRIRLGDLAATVADLADALAVRDPDAAATSVRRACEQEGTLVDLVEAVEAGPTVLRTAIHQLGRLRGVLADLSAEFGPRSTTTLAPEVPPARH</sequence>
<evidence type="ECO:0000256" key="7">
    <source>
        <dbReference type="SAM" id="MobiDB-lite"/>
    </source>
</evidence>
<evidence type="ECO:0000313" key="10">
    <source>
        <dbReference type="EMBL" id="MDT0348937.1"/>
    </source>
</evidence>
<feature type="region of interest" description="Disordered" evidence="7">
    <location>
        <begin position="335"/>
        <end position="364"/>
    </location>
</feature>
<dbReference type="RefSeq" id="WP_311554874.1">
    <property type="nucleotide sequence ID" value="NZ_JAVREJ010000002.1"/>
</dbReference>
<feature type="transmembrane region" description="Helical" evidence="8">
    <location>
        <begin position="463"/>
        <end position="481"/>
    </location>
</feature>
<proteinExistence type="inferred from homology"/>
<evidence type="ECO:0000313" key="11">
    <source>
        <dbReference type="Proteomes" id="UP001183202"/>
    </source>
</evidence>
<evidence type="ECO:0000256" key="1">
    <source>
        <dbReference type="ARBA" id="ARBA00004651"/>
    </source>
</evidence>
<evidence type="ECO:0000256" key="4">
    <source>
        <dbReference type="ARBA" id="ARBA00022989"/>
    </source>
</evidence>
<evidence type="ECO:0000256" key="2">
    <source>
        <dbReference type="ARBA" id="ARBA00022475"/>
    </source>
</evidence>
<dbReference type="Pfam" id="PF13515">
    <property type="entry name" value="FUSC_2"/>
    <property type="match status" value="1"/>
</dbReference>
<comment type="caution">
    <text evidence="10">The sequence shown here is derived from an EMBL/GenBank/DDBJ whole genome shotgun (WGS) entry which is preliminary data.</text>
</comment>
<feature type="transmembrane region" description="Helical" evidence="8">
    <location>
        <begin position="122"/>
        <end position="143"/>
    </location>
</feature>
<evidence type="ECO:0000256" key="5">
    <source>
        <dbReference type="ARBA" id="ARBA00023136"/>
    </source>
</evidence>
<feature type="transmembrane region" description="Helical" evidence="8">
    <location>
        <begin position="493"/>
        <end position="511"/>
    </location>
</feature>
<feature type="transmembrane region" description="Helical" evidence="8">
    <location>
        <begin position="392"/>
        <end position="412"/>
    </location>
</feature>
<name>A0ABU2N4U1_9PSEU</name>